<sequence length="579" mass="63837">MELSDAEDYDSLFNQLGEIGGNNHDYSNDMALLSGVIPISPNKPRSEPKDYDWDSDRLFKQLGEEGESTDNCFEDVALLSDVFPISPNKPRSESKSFDWFSKQLGEIGGNKDDYSNNVALLSDVFPISFNKPRSESNDYARLFKLLGSESLMSSAEVVGDESNDNGFVVLDGDTDKPVVVVNGRADDDSMIWKSLGRRMSITIDLRTIACGMVAFRDFPHLRHLCAKFPFASTQHEVHYSQCHCYVCDSLAPCSHWGSGISSIGHSHAIDKEEYWRAEGIRMKKYDNPVPDIPSITDTFLLGLIQTPQVPAQPKSLPQNQGLSPVTINPFSVSSHASVTNAVNHGGVHPSGFSVPIPKAQTQLVSLQSHPAFNSSNITSRDKTHNARNQSLQSFPDRAFFKRPGLVGASLNQRNIGNHAALVLPQPNLSSQQNMDFGCANYLPSQPQLQPDPYSSWLIRDPIQSQSRMPYLPYVNADFVSAVALPPHMASEQNTENFENFILPQPHVVFHPDNPVRSQTAAFYQSTAGNAFENQLPTISMMSSSQPQAHNNTTTLLVDDQNGVGVNSCRGFPASKRSTN</sequence>
<organism evidence="1 2">
    <name type="scientific">Rehmannia glutinosa</name>
    <name type="common">Chinese foxglove</name>
    <dbReference type="NCBI Taxonomy" id="99300"/>
    <lineage>
        <taxon>Eukaryota</taxon>
        <taxon>Viridiplantae</taxon>
        <taxon>Streptophyta</taxon>
        <taxon>Embryophyta</taxon>
        <taxon>Tracheophyta</taxon>
        <taxon>Spermatophyta</taxon>
        <taxon>Magnoliopsida</taxon>
        <taxon>eudicotyledons</taxon>
        <taxon>Gunneridae</taxon>
        <taxon>Pentapetalae</taxon>
        <taxon>asterids</taxon>
        <taxon>lamiids</taxon>
        <taxon>Lamiales</taxon>
        <taxon>Orobanchaceae</taxon>
        <taxon>Rehmannieae</taxon>
        <taxon>Rehmannia</taxon>
    </lineage>
</organism>
<proteinExistence type="predicted"/>
<reference evidence="1 2" key="1">
    <citation type="journal article" date="2021" name="Comput. Struct. Biotechnol. J.">
        <title>De novo genome assembly of the potent medicinal plant Rehmannia glutinosa using nanopore technology.</title>
        <authorList>
            <person name="Ma L."/>
            <person name="Dong C."/>
            <person name="Song C."/>
            <person name="Wang X."/>
            <person name="Zheng X."/>
            <person name="Niu Y."/>
            <person name="Chen S."/>
            <person name="Feng W."/>
        </authorList>
    </citation>
    <scope>NUCLEOTIDE SEQUENCE [LARGE SCALE GENOMIC DNA]</scope>
    <source>
        <strain evidence="1">DH-2019</strain>
    </source>
</reference>
<protein>
    <submittedName>
        <fullName evidence="1">Uncharacterized protein</fullName>
    </submittedName>
</protein>
<dbReference type="InterPro" id="IPR053234">
    <property type="entry name" value="RPM1_Interactor"/>
</dbReference>
<dbReference type="Proteomes" id="UP001318860">
    <property type="component" value="Unassembled WGS sequence"/>
</dbReference>
<evidence type="ECO:0000313" key="2">
    <source>
        <dbReference type="Proteomes" id="UP001318860"/>
    </source>
</evidence>
<comment type="caution">
    <text evidence="1">The sequence shown here is derived from an EMBL/GenBank/DDBJ whole genome shotgun (WGS) entry which is preliminary data.</text>
</comment>
<dbReference type="EMBL" id="JABTTQ020000086">
    <property type="protein sequence ID" value="KAK6141761.1"/>
    <property type="molecule type" value="Genomic_DNA"/>
</dbReference>
<keyword evidence="2" id="KW-1185">Reference proteome</keyword>
<name>A0ABR0W514_REHGL</name>
<accession>A0ABR0W514</accession>
<gene>
    <name evidence="1" type="ORF">DH2020_024494</name>
</gene>
<dbReference type="PANTHER" id="PTHR33443">
    <property type="entry name" value="ZGC:112980"/>
    <property type="match status" value="1"/>
</dbReference>
<dbReference type="PANTHER" id="PTHR33443:SF35">
    <property type="entry name" value="VQ DOMAIN-CONTAINING PROTEIN"/>
    <property type="match status" value="1"/>
</dbReference>
<evidence type="ECO:0000313" key="1">
    <source>
        <dbReference type="EMBL" id="KAK6141761.1"/>
    </source>
</evidence>